<comment type="similarity">
    <text evidence="1 4">Belongs to the short-chain dehydrogenases/reductases (SDR) family.</text>
</comment>
<accession>A0A9P7V8V7</accession>
<dbReference type="PANTHER" id="PTHR44169:SF6">
    <property type="entry name" value="NADPH-DEPENDENT 1-ACYLDIHYDROXYACETONE PHOSPHATE REDUCTASE"/>
    <property type="match status" value="1"/>
</dbReference>
<dbReference type="GeneID" id="66114235"/>
<dbReference type="GO" id="GO:0004806">
    <property type="term" value="F:triacylglycerol lipase activity"/>
    <property type="evidence" value="ECO:0007669"/>
    <property type="project" value="TreeGrafter"/>
</dbReference>
<keyword evidence="6" id="KW-1185">Reference proteome</keyword>
<dbReference type="GO" id="GO:0005783">
    <property type="term" value="C:endoplasmic reticulum"/>
    <property type="evidence" value="ECO:0007669"/>
    <property type="project" value="TreeGrafter"/>
</dbReference>
<gene>
    <name evidence="5" type="ORF">KQ657_000861</name>
</gene>
<keyword evidence="3" id="KW-0560">Oxidoreductase</keyword>
<evidence type="ECO:0000313" key="5">
    <source>
        <dbReference type="EMBL" id="KAG7193443.1"/>
    </source>
</evidence>
<evidence type="ECO:0000256" key="2">
    <source>
        <dbReference type="ARBA" id="ARBA00022857"/>
    </source>
</evidence>
<dbReference type="RefSeq" id="XP_043048991.1">
    <property type="nucleotide sequence ID" value="XM_043191684.1"/>
</dbReference>
<dbReference type="AlphaFoldDB" id="A0A9P7V8V7"/>
<reference evidence="5" key="1">
    <citation type="submission" date="2021-03" db="EMBL/GenBank/DDBJ databases">
        <authorList>
            <person name="Palmer J.M."/>
        </authorList>
    </citation>
    <scope>NUCLEOTIDE SEQUENCE</scope>
    <source>
        <strain evidence="5">ARV_011</strain>
    </source>
</reference>
<dbReference type="PRINTS" id="PR00081">
    <property type="entry name" value="GDHRDH"/>
</dbReference>
<dbReference type="PANTHER" id="PTHR44169">
    <property type="entry name" value="NADPH-DEPENDENT 1-ACYLDIHYDROXYACETONE PHOSPHATE REDUCTASE"/>
    <property type="match status" value="1"/>
</dbReference>
<protein>
    <submittedName>
        <fullName evidence="5">Uncharacterized protein</fullName>
    </submittedName>
</protein>
<evidence type="ECO:0000256" key="1">
    <source>
        <dbReference type="ARBA" id="ARBA00006484"/>
    </source>
</evidence>
<dbReference type="PROSITE" id="PS00061">
    <property type="entry name" value="ADH_SHORT"/>
    <property type="match status" value="1"/>
</dbReference>
<dbReference type="SUPFAM" id="SSF51735">
    <property type="entry name" value="NAD(P)-binding Rossmann-fold domains"/>
    <property type="match status" value="1"/>
</dbReference>
<dbReference type="InterPro" id="IPR036291">
    <property type="entry name" value="NAD(P)-bd_dom_sf"/>
</dbReference>
<name>A0A9P7V8V7_9ASCO</name>
<dbReference type="GO" id="GO:0006654">
    <property type="term" value="P:phosphatidic acid biosynthetic process"/>
    <property type="evidence" value="ECO:0007669"/>
    <property type="project" value="TreeGrafter"/>
</dbReference>
<dbReference type="EMBL" id="JAHMUF010000012">
    <property type="protein sequence ID" value="KAG7193443.1"/>
    <property type="molecule type" value="Genomic_DNA"/>
</dbReference>
<keyword evidence="2" id="KW-0521">NADP</keyword>
<dbReference type="InterPro" id="IPR020904">
    <property type="entry name" value="Sc_DH/Rdtase_CS"/>
</dbReference>
<proteinExistence type="inferred from homology"/>
<dbReference type="Gene3D" id="3.40.50.720">
    <property type="entry name" value="NAD(P)-binding Rossmann-like Domain"/>
    <property type="match status" value="1"/>
</dbReference>
<dbReference type="GO" id="GO:0005811">
    <property type="term" value="C:lipid droplet"/>
    <property type="evidence" value="ECO:0007669"/>
    <property type="project" value="TreeGrafter"/>
</dbReference>
<organism evidence="5 6">
    <name type="scientific">Scheffersomyces spartinae</name>
    <dbReference type="NCBI Taxonomy" id="45513"/>
    <lineage>
        <taxon>Eukaryota</taxon>
        <taxon>Fungi</taxon>
        <taxon>Dikarya</taxon>
        <taxon>Ascomycota</taxon>
        <taxon>Saccharomycotina</taxon>
        <taxon>Pichiomycetes</taxon>
        <taxon>Debaryomycetaceae</taxon>
        <taxon>Scheffersomyces</taxon>
    </lineage>
</organism>
<evidence type="ECO:0000313" key="6">
    <source>
        <dbReference type="Proteomes" id="UP000790833"/>
    </source>
</evidence>
<dbReference type="PRINTS" id="PR00080">
    <property type="entry name" value="SDRFAMILY"/>
</dbReference>
<dbReference type="Proteomes" id="UP000790833">
    <property type="component" value="Unassembled WGS sequence"/>
</dbReference>
<evidence type="ECO:0000256" key="3">
    <source>
        <dbReference type="ARBA" id="ARBA00023002"/>
    </source>
</evidence>
<evidence type="ECO:0000256" key="4">
    <source>
        <dbReference type="RuleBase" id="RU000363"/>
    </source>
</evidence>
<dbReference type="GO" id="GO:0000140">
    <property type="term" value="F:acylglycerone-phosphate reductase (NADP+) activity"/>
    <property type="evidence" value="ECO:0007669"/>
    <property type="project" value="TreeGrafter"/>
</dbReference>
<dbReference type="GO" id="GO:0019433">
    <property type="term" value="P:triglyceride catabolic process"/>
    <property type="evidence" value="ECO:0007669"/>
    <property type="project" value="TreeGrafter"/>
</dbReference>
<dbReference type="Pfam" id="PF00106">
    <property type="entry name" value="adh_short"/>
    <property type="match status" value="1"/>
</dbReference>
<dbReference type="InterPro" id="IPR002347">
    <property type="entry name" value="SDR_fam"/>
</dbReference>
<dbReference type="OrthoDB" id="2102561at2759"/>
<sequence>MEYALVTGASLGIGYQLAITLNKRGYKVFGCAPESHLWEMKPLESEYGIVSFPCDITNVEDVKKAATFIGEQTGGRLDLLYNNAGIGLGGPCLEVEEKDVVKLFEVNVFGHMWMTKYMAEYVIAAKGIIVFTASVAARVPLSWLGPYCASKAAIDQYAKVLHAEMQSLGVRVYSVITGGVDTGIMDVAIQAAIQLKYYDVDGFYESLIAAARQARDKNIPPDAYAQQIVGDILNGGSRFNLYRGAHAFGLHFADRYLPFFLTKFFMAKYFKQDKVFSGVKNQYKLEERSKKTI</sequence>
<comment type="caution">
    <text evidence="5">The sequence shown here is derived from an EMBL/GenBank/DDBJ whole genome shotgun (WGS) entry which is preliminary data.</text>
</comment>